<dbReference type="RefSeq" id="WP_048095637.1">
    <property type="nucleotide sequence ID" value="NZ_CP006577.1"/>
</dbReference>
<organism evidence="1 2">
    <name type="scientific">Archaeoglobus fulgidus DSM 8774</name>
    <dbReference type="NCBI Taxonomy" id="1344584"/>
    <lineage>
        <taxon>Archaea</taxon>
        <taxon>Methanobacteriati</taxon>
        <taxon>Methanobacteriota</taxon>
        <taxon>Archaeoglobi</taxon>
        <taxon>Archaeoglobales</taxon>
        <taxon>Archaeoglobaceae</taxon>
        <taxon>Archaeoglobus</taxon>
    </lineage>
</organism>
<dbReference type="InterPro" id="IPR036188">
    <property type="entry name" value="FAD/NAD-bd_sf"/>
</dbReference>
<dbReference type="EMBL" id="CP006577">
    <property type="protein sequence ID" value="AIG98193.1"/>
    <property type="molecule type" value="Genomic_DNA"/>
</dbReference>
<dbReference type="HOGENOM" id="CLU_1280722_0_0_2"/>
<dbReference type="SUPFAM" id="SSF51905">
    <property type="entry name" value="FAD/NAD(P)-binding domain"/>
    <property type="match status" value="1"/>
</dbReference>
<dbReference type="Gene3D" id="3.40.50.720">
    <property type="entry name" value="NAD(P)-binding Rossmann-like Domain"/>
    <property type="match status" value="1"/>
</dbReference>
<proteinExistence type="predicted"/>
<gene>
    <name evidence="1" type="ORF">AFULGI_00014240</name>
</gene>
<protein>
    <submittedName>
        <fullName evidence="1">Pyridine nucleotide-disulfide oxidoreductase</fullName>
    </submittedName>
</protein>
<dbReference type="Proteomes" id="UP000028501">
    <property type="component" value="Chromosome"/>
</dbReference>
<dbReference type="GeneID" id="24794925"/>
<accession>A0A075WKW1</accession>
<dbReference type="KEGG" id="afg:AFULGI_00014240"/>
<evidence type="ECO:0000313" key="1">
    <source>
        <dbReference type="EMBL" id="AIG98193.1"/>
    </source>
</evidence>
<sequence>MDVIVGGGKYGVEAARFLEKRSRDYVIIDRNPECLAMRELDLVRVDSIEEVKEGRYFLKGGIEILPSLLKFKPEYIFPTAPLHVAAEALRLKFDLKPWNEVLDCIIGNLPARVVVSAGRGSVVVSYNRDADCLEKCSAPDICPVTKIKKPCPMHELVKFAYPDAFVLISRQLEPGLGAIEGKEFAELMKQAEKREKIVVATACRCHGVITALKRA</sequence>
<name>A0A075WKW1_ARCFL</name>
<reference evidence="1 2" key="1">
    <citation type="submission" date="2013-07" db="EMBL/GenBank/DDBJ databases">
        <title>Genome of Archaeoglobus fulgidus.</title>
        <authorList>
            <person name="Fiebig A."/>
            <person name="Birkeland N.-K."/>
        </authorList>
    </citation>
    <scope>NUCLEOTIDE SEQUENCE [LARGE SCALE GENOMIC DNA]</scope>
    <source>
        <strain evidence="1 2">DSM 8774</strain>
    </source>
</reference>
<dbReference type="AlphaFoldDB" id="A0A075WKW1"/>
<evidence type="ECO:0000313" key="2">
    <source>
        <dbReference type="Proteomes" id="UP000028501"/>
    </source>
</evidence>